<keyword evidence="5 6" id="KW-0067">ATP-binding</keyword>
<gene>
    <name evidence="9" type="ORF">M427DRAFT_146016</name>
</gene>
<evidence type="ECO:0000256" key="6">
    <source>
        <dbReference type="PROSITE-ProRule" id="PRU10141"/>
    </source>
</evidence>
<feature type="compositionally biased region" description="Low complexity" evidence="7">
    <location>
        <begin position="220"/>
        <end position="232"/>
    </location>
</feature>
<feature type="region of interest" description="Disordered" evidence="7">
    <location>
        <begin position="426"/>
        <end position="497"/>
    </location>
</feature>
<evidence type="ECO:0000313" key="10">
    <source>
        <dbReference type="Proteomes" id="UP000070544"/>
    </source>
</evidence>
<dbReference type="GO" id="GO:0098813">
    <property type="term" value="P:nuclear chromosome segregation"/>
    <property type="evidence" value="ECO:0007669"/>
    <property type="project" value="UniProtKB-ARBA"/>
</dbReference>
<protein>
    <submittedName>
        <fullName evidence="9">Kinase-like protein</fullName>
    </submittedName>
</protein>
<dbReference type="AlphaFoldDB" id="A0A139ACA2"/>
<dbReference type="InterPro" id="IPR027084">
    <property type="entry name" value="Mps1_cat"/>
</dbReference>
<dbReference type="GO" id="GO:0005634">
    <property type="term" value="C:nucleus"/>
    <property type="evidence" value="ECO:0007669"/>
    <property type="project" value="TreeGrafter"/>
</dbReference>
<dbReference type="PANTHER" id="PTHR22974">
    <property type="entry name" value="MIXED LINEAGE PROTEIN KINASE"/>
    <property type="match status" value="1"/>
</dbReference>
<keyword evidence="4 9" id="KW-0418">Kinase</keyword>
<dbReference type="GO" id="GO:0007094">
    <property type="term" value="P:mitotic spindle assembly checkpoint signaling"/>
    <property type="evidence" value="ECO:0007669"/>
    <property type="project" value="TreeGrafter"/>
</dbReference>
<dbReference type="PANTHER" id="PTHR22974:SF21">
    <property type="entry name" value="DUAL SPECIFICITY PROTEIN KINASE TTK"/>
    <property type="match status" value="1"/>
</dbReference>
<dbReference type="Proteomes" id="UP000070544">
    <property type="component" value="Unassembled WGS sequence"/>
</dbReference>
<dbReference type="OrthoDB" id="20524at2759"/>
<dbReference type="GO" id="GO:0004712">
    <property type="term" value="F:protein serine/threonine/tyrosine kinase activity"/>
    <property type="evidence" value="ECO:0007669"/>
    <property type="project" value="TreeGrafter"/>
</dbReference>
<feature type="compositionally biased region" description="Low complexity" evidence="7">
    <location>
        <begin position="273"/>
        <end position="304"/>
    </location>
</feature>
<feature type="compositionally biased region" description="Low complexity" evidence="7">
    <location>
        <begin position="393"/>
        <end position="404"/>
    </location>
</feature>
<reference evidence="9 10" key="1">
    <citation type="journal article" date="2015" name="Genome Biol. Evol.">
        <title>Phylogenomic analyses indicate that early fungi evolved digesting cell walls of algal ancestors of land plants.</title>
        <authorList>
            <person name="Chang Y."/>
            <person name="Wang S."/>
            <person name="Sekimoto S."/>
            <person name="Aerts A.L."/>
            <person name="Choi C."/>
            <person name="Clum A."/>
            <person name="LaButti K.M."/>
            <person name="Lindquist E.A."/>
            <person name="Yee Ngan C."/>
            <person name="Ohm R.A."/>
            <person name="Salamov A.A."/>
            <person name="Grigoriev I.V."/>
            <person name="Spatafora J.W."/>
            <person name="Berbee M.L."/>
        </authorList>
    </citation>
    <scope>NUCLEOTIDE SEQUENCE [LARGE SCALE GENOMIC DNA]</scope>
    <source>
        <strain evidence="9 10">JEL478</strain>
    </source>
</reference>
<dbReference type="FunFam" id="3.30.200.20:FF:000131">
    <property type="entry name" value="Dual specificity protein kinase TTK"/>
    <property type="match status" value="1"/>
</dbReference>
<dbReference type="InterPro" id="IPR000719">
    <property type="entry name" value="Prot_kinase_dom"/>
</dbReference>
<dbReference type="SMART" id="SM00220">
    <property type="entry name" value="S_TKc"/>
    <property type="match status" value="1"/>
</dbReference>
<evidence type="ECO:0000256" key="2">
    <source>
        <dbReference type="ARBA" id="ARBA00022679"/>
    </source>
</evidence>
<proteinExistence type="predicted"/>
<dbReference type="Gene3D" id="3.30.200.20">
    <property type="entry name" value="Phosphorylase Kinase, domain 1"/>
    <property type="match status" value="1"/>
</dbReference>
<dbReference type="Pfam" id="PF00069">
    <property type="entry name" value="Pkinase"/>
    <property type="match status" value="1"/>
</dbReference>
<evidence type="ECO:0000256" key="4">
    <source>
        <dbReference type="ARBA" id="ARBA00022777"/>
    </source>
</evidence>
<dbReference type="GO" id="GO:0034501">
    <property type="term" value="P:protein localization to kinetochore"/>
    <property type="evidence" value="ECO:0007669"/>
    <property type="project" value="TreeGrafter"/>
</dbReference>
<feature type="compositionally biased region" description="Pro residues" evidence="7">
    <location>
        <begin position="381"/>
        <end position="392"/>
    </location>
</feature>
<dbReference type="STRING" id="1344416.A0A139ACA2"/>
<dbReference type="InterPro" id="IPR017441">
    <property type="entry name" value="Protein_kinase_ATP_BS"/>
</dbReference>
<dbReference type="GO" id="GO:0033316">
    <property type="term" value="P:meiotic spindle assembly checkpoint signaling"/>
    <property type="evidence" value="ECO:0007669"/>
    <property type="project" value="TreeGrafter"/>
</dbReference>
<evidence type="ECO:0000256" key="3">
    <source>
        <dbReference type="ARBA" id="ARBA00022741"/>
    </source>
</evidence>
<dbReference type="GO" id="GO:0004674">
    <property type="term" value="F:protein serine/threonine kinase activity"/>
    <property type="evidence" value="ECO:0007669"/>
    <property type="project" value="UniProtKB-KW"/>
</dbReference>
<dbReference type="InterPro" id="IPR011009">
    <property type="entry name" value="Kinase-like_dom_sf"/>
</dbReference>
<evidence type="ECO:0000313" key="9">
    <source>
        <dbReference type="EMBL" id="KXS14400.1"/>
    </source>
</evidence>
<evidence type="ECO:0000256" key="1">
    <source>
        <dbReference type="ARBA" id="ARBA00022527"/>
    </source>
</evidence>
<keyword evidence="3 6" id="KW-0547">Nucleotide-binding</keyword>
<keyword evidence="10" id="KW-1185">Reference proteome</keyword>
<dbReference type="GO" id="GO:0000776">
    <property type="term" value="C:kinetochore"/>
    <property type="evidence" value="ECO:0007669"/>
    <property type="project" value="TreeGrafter"/>
</dbReference>
<evidence type="ECO:0000259" key="8">
    <source>
        <dbReference type="PROSITE" id="PS50011"/>
    </source>
</evidence>
<sequence length="852" mass="90532">MESADMARADAHVEVTQLWIEIVDAFISAGAPKDAIQSTFRKAGRACSPLRGTAVAALYRKWAAFERAQGDPEKAIGIEQMAQVVGGSVSPSHAPFDDKENLPTKKPSAASASIASHPPFQSSQSLSSGAPTTTPSSTLTTPVTPAPRRPRHERRLLGPPKRVSGESREVDDEEDQHAQPDPPRRGAGGTAKAMPQNSQETAYSPTGSSQGASYNRSPLPSSQESAHSPSPSEDALATRQAQAHAGRWEASASLPPSEGANTAITNHRPHPPSRSSSVSSVSSLASSASSASTSSLSRASASASGAEKSDSELASPVERGAGARNRKGSVSENAAAPPRSEVVSKPAEIDLMEKEQEPSNGSGAAVPREEGSPTIVRTRPTPHPPATHPHPTPSSITSTHPLPTAANSNSATVFHVSRPAPSGIALTRDLVPPVKPQLGGPDTARLNAAAAGRRPSASQEQEHRDHTAPRAGGASASDVPATPFGQAPRKDDLGTFSATVGSTRGAIKVNGTTYTKLSTLGRGGSSKVYKVLSPNGQVLALKKVSIRGADRSAVEGYVNEIRLLKKLRGNSRIIGMTDWEVDERGAVIFVVMECGDADLAHVLRRAGQRPTLNQVRMFWEQMLQAVKALHEESIVHTDLKPANFLMVEGGLKLIDFGIAKAIPNDTTNIHRDHQTGTVNYMSPESITDISGQRRDYLKIGRPSDVWSLGCILYELLHGRPPFFHLSSMVSKLQAIIDPKFVIPYPDIDEHASDAAEMKLAWECVRGCLKRDPKERMTIGELLGHPFLSGVNGAATSPSKSTLDEAALVQQVVSEVLKAFRPDRVNNYEQVSSLIVSQLRRGLPVDLSSLKGK</sequence>
<name>A0A139ACA2_GONPJ</name>
<feature type="binding site" evidence="6">
    <location>
        <position position="542"/>
    </location>
    <ligand>
        <name>ATP</name>
        <dbReference type="ChEBI" id="CHEBI:30616"/>
    </ligand>
</feature>
<organism evidence="9 10">
    <name type="scientific">Gonapodya prolifera (strain JEL478)</name>
    <name type="common">Monoblepharis prolifera</name>
    <dbReference type="NCBI Taxonomy" id="1344416"/>
    <lineage>
        <taxon>Eukaryota</taxon>
        <taxon>Fungi</taxon>
        <taxon>Fungi incertae sedis</taxon>
        <taxon>Chytridiomycota</taxon>
        <taxon>Chytridiomycota incertae sedis</taxon>
        <taxon>Monoblepharidomycetes</taxon>
        <taxon>Monoblepharidales</taxon>
        <taxon>Gonapodyaceae</taxon>
        <taxon>Gonapodya</taxon>
    </lineage>
</organism>
<dbReference type="PROSITE" id="PS50011">
    <property type="entry name" value="PROTEIN_KINASE_DOM"/>
    <property type="match status" value="1"/>
</dbReference>
<dbReference type="OMA" id="MECGDAD"/>
<dbReference type="FunFam" id="1.10.510.10:FF:000224">
    <property type="entry name" value="serine/threonine-protein kinase mph1 isoform X1"/>
    <property type="match status" value="1"/>
</dbReference>
<keyword evidence="2" id="KW-0808">Transferase</keyword>
<dbReference type="EMBL" id="KQ965769">
    <property type="protein sequence ID" value="KXS14400.1"/>
    <property type="molecule type" value="Genomic_DNA"/>
</dbReference>
<feature type="region of interest" description="Disordered" evidence="7">
    <location>
        <begin position="88"/>
        <end position="407"/>
    </location>
</feature>
<dbReference type="Gene3D" id="1.10.510.10">
    <property type="entry name" value="Transferase(Phosphotransferase) domain 1"/>
    <property type="match status" value="1"/>
</dbReference>
<feature type="compositionally biased region" description="Low complexity" evidence="7">
    <location>
        <begin position="125"/>
        <end position="143"/>
    </location>
</feature>
<evidence type="ECO:0000256" key="7">
    <source>
        <dbReference type="SAM" id="MobiDB-lite"/>
    </source>
</evidence>
<dbReference type="PROSITE" id="PS00108">
    <property type="entry name" value="PROTEIN_KINASE_ST"/>
    <property type="match status" value="1"/>
</dbReference>
<feature type="compositionally biased region" description="Polar residues" evidence="7">
    <location>
        <begin position="195"/>
        <end position="219"/>
    </location>
</feature>
<feature type="compositionally biased region" description="Basic and acidic residues" evidence="7">
    <location>
        <begin position="347"/>
        <end position="357"/>
    </location>
</feature>
<keyword evidence="1" id="KW-0723">Serine/threonine-protein kinase</keyword>
<dbReference type="CDD" id="cd14131">
    <property type="entry name" value="PKc_Mps1"/>
    <property type="match status" value="1"/>
</dbReference>
<dbReference type="InterPro" id="IPR008271">
    <property type="entry name" value="Ser/Thr_kinase_AS"/>
</dbReference>
<feature type="domain" description="Protein kinase" evidence="8">
    <location>
        <begin position="514"/>
        <end position="787"/>
    </location>
</feature>
<accession>A0A139ACA2</accession>
<dbReference type="SUPFAM" id="SSF56112">
    <property type="entry name" value="Protein kinase-like (PK-like)"/>
    <property type="match status" value="1"/>
</dbReference>
<dbReference type="GO" id="GO:0005524">
    <property type="term" value="F:ATP binding"/>
    <property type="evidence" value="ECO:0007669"/>
    <property type="project" value="UniProtKB-UniRule"/>
</dbReference>
<dbReference type="PROSITE" id="PS00107">
    <property type="entry name" value="PROTEIN_KINASE_ATP"/>
    <property type="match status" value="1"/>
</dbReference>
<evidence type="ECO:0000256" key="5">
    <source>
        <dbReference type="ARBA" id="ARBA00022840"/>
    </source>
</evidence>